<dbReference type="GO" id="GO:0005634">
    <property type="term" value="C:nucleus"/>
    <property type="evidence" value="ECO:0007669"/>
    <property type="project" value="TreeGrafter"/>
</dbReference>
<dbReference type="InterPro" id="IPR000719">
    <property type="entry name" value="Prot_kinase_dom"/>
</dbReference>
<gene>
    <name evidence="2" type="primary">Contig11314.g12090</name>
    <name evidence="2" type="ORF">STYLEM_1538</name>
</gene>
<dbReference type="AlphaFoldDB" id="A0A077ZVW2"/>
<dbReference type="InterPro" id="IPR008271">
    <property type="entry name" value="Ser/Thr_kinase_AS"/>
</dbReference>
<dbReference type="GO" id="GO:0005524">
    <property type="term" value="F:ATP binding"/>
    <property type="evidence" value="ECO:0007669"/>
    <property type="project" value="InterPro"/>
</dbReference>
<dbReference type="PANTHER" id="PTHR44167:SF30">
    <property type="entry name" value="PHOSPHORYLASE KINASE"/>
    <property type="match status" value="1"/>
</dbReference>
<dbReference type="Pfam" id="PF00069">
    <property type="entry name" value="Pkinase"/>
    <property type="match status" value="1"/>
</dbReference>
<evidence type="ECO:0000259" key="1">
    <source>
        <dbReference type="PROSITE" id="PS50011"/>
    </source>
</evidence>
<keyword evidence="3" id="KW-1185">Reference proteome</keyword>
<dbReference type="Gene3D" id="3.30.200.20">
    <property type="entry name" value="Phosphorylase Kinase, domain 1"/>
    <property type="match status" value="1"/>
</dbReference>
<dbReference type="EMBL" id="CCKQ01001460">
    <property type="protein sequence ID" value="CDW72576.1"/>
    <property type="molecule type" value="Genomic_DNA"/>
</dbReference>
<evidence type="ECO:0000313" key="2">
    <source>
        <dbReference type="EMBL" id="CDW72576.1"/>
    </source>
</evidence>
<keyword evidence="2" id="KW-0808">Transferase</keyword>
<reference evidence="2 3" key="1">
    <citation type="submission" date="2014-06" db="EMBL/GenBank/DDBJ databases">
        <authorList>
            <person name="Swart Estienne"/>
        </authorList>
    </citation>
    <scope>NUCLEOTIDE SEQUENCE [LARGE SCALE GENOMIC DNA]</scope>
    <source>
        <strain evidence="2 3">130c</strain>
    </source>
</reference>
<evidence type="ECO:0000313" key="3">
    <source>
        <dbReference type="Proteomes" id="UP000039865"/>
    </source>
</evidence>
<dbReference type="Proteomes" id="UP000039865">
    <property type="component" value="Unassembled WGS sequence"/>
</dbReference>
<dbReference type="GO" id="GO:0004674">
    <property type="term" value="F:protein serine/threonine kinase activity"/>
    <property type="evidence" value="ECO:0007669"/>
    <property type="project" value="TreeGrafter"/>
</dbReference>
<protein>
    <submittedName>
        <fullName evidence="2">Protein kinase domain containing protein</fullName>
    </submittedName>
</protein>
<sequence>MDKLANDFDQQLLLKDEQRIFGLPSVEEVESNSSPKLDHLKLDNNDPRIIQRKSLIGIGGSGNVKKFSNNGLVSFEKPLISRKMTASQNRLTLQNRCKDSLIITRPHLSGIQQLQSATTDGTRFTQNGALSEKSFSVRSSNMSQNCEKNSEMSSEDIENDLNDGVLLNVPMLDDIDVNKNFDTRTSIKGDSRKKIQLGGSSLFLDKREQDFVKKMYEKPESLVNSPSRDSQEAFEDLYEVQEYLGEVSITSLVQQIFQGCSSVVKICKMVKSPQTEYAVKIMKVPDEELYYIAMKEFRLLEGLGEGHPNVIKVIDIFYNKMREQMYILMEFAGKGSNLTTFIKNAQYQEEENKEVEAINEQLVKTVMKQLLEGILFIHENHICHRDIKPGNIYVTEDLQKLKIIDFNVALSFRHSSNCLEYTPSMFGVTGEEIFSAPELSSGQSYDEKVDCWSAGIVMYQLMTRGQKLKIFPYDESEEIQQFVDKKLAKIHKYGEWSPEMLELLKDLLQANPRKRISAKKTLESSWLTLQ</sequence>
<accession>A0A077ZVW2</accession>
<keyword evidence="2" id="KW-0418">Kinase</keyword>
<dbReference type="SUPFAM" id="SSF56112">
    <property type="entry name" value="Protein kinase-like (PK-like)"/>
    <property type="match status" value="1"/>
</dbReference>
<dbReference type="GO" id="GO:0044773">
    <property type="term" value="P:mitotic DNA damage checkpoint signaling"/>
    <property type="evidence" value="ECO:0007669"/>
    <property type="project" value="TreeGrafter"/>
</dbReference>
<dbReference type="SMART" id="SM00220">
    <property type="entry name" value="S_TKc"/>
    <property type="match status" value="1"/>
</dbReference>
<feature type="domain" description="Protein kinase" evidence="1">
    <location>
        <begin position="250"/>
        <end position="527"/>
    </location>
</feature>
<dbReference type="OrthoDB" id="541276at2759"/>
<dbReference type="InParanoid" id="A0A077ZVW2"/>
<name>A0A077ZVW2_STYLE</name>
<dbReference type="PANTHER" id="PTHR44167">
    <property type="entry name" value="OVARIAN-SPECIFIC SERINE/THREONINE-PROTEIN KINASE LOK-RELATED"/>
    <property type="match status" value="1"/>
</dbReference>
<dbReference type="InterPro" id="IPR011009">
    <property type="entry name" value="Kinase-like_dom_sf"/>
</dbReference>
<dbReference type="Gene3D" id="1.10.510.10">
    <property type="entry name" value="Transferase(Phosphotransferase) domain 1"/>
    <property type="match status" value="1"/>
</dbReference>
<organism evidence="2 3">
    <name type="scientific">Stylonychia lemnae</name>
    <name type="common">Ciliate</name>
    <dbReference type="NCBI Taxonomy" id="5949"/>
    <lineage>
        <taxon>Eukaryota</taxon>
        <taxon>Sar</taxon>
        <taxon>Alveolata</taxon>
        <taxon>Ciliophora</taxon>
        <taxon>Intramacronucleata</taxon>
        <taxon>Spirotrichea</taxon>
        <taxon>Stichotrichia</taxon>
        <taxon>Sporadotrichida</taxon>
        <taxon>Oxytrichidae</taxon>
        <taxon>Stylonychinae</taxon>
        <taxon>Stylonychia</taxon>
    </lineage>
</organism>
<dbReference type="PROSITE" id="PS50011">
    <property type="entry name" value="PROTEIN_KINASE_DOM"/>
    <property type="match status" value="1"/>
</dbReference>
<proteinExistence type="predicted"/>
<dbReference type="PROSITE" id="PS00108">
    <property type="entry name" value="PROTEIN_KINASE_ST"/>
    <property type="match status" value="1"/>
</dbReference>